<feature type="region of interest" description="Disordered" evidence="4">
    <location>
        <begin position="1"/>
        <end position="116"/>
    </location>
</feature>
<feature type="compositionally biased region" description="Pro residues" evidence="4">
    <location>
        <begin position="155"/>
        <end position="179"/>
    </location>
</feature>
<dbReference type="Gene3D" id="2.30.42.10">
    <property type="match status" value="1"/>
</dbReference>
<dbReference type="OrthoDB" id="43016at2759"/>
<feature type="compositionally biased region" description="Pro residues" evidence="4">
    <location>
        <begin position="14"/>
        <end position="37"/>
    </location>
</feature>
<feature type="compositionally biased region" description="Pro residues" evidence="4">
    <location>
        <begin position="202"/>
        <end position="218"/>
    </location>
</feature>
<dbReference type="GO" id="GO:0071037">
    <property type="term" value="P:nuclear polyadenylation-dependent snRNA catabolic process"/>
    <property type="evidence" value="ECO:0007669"/>
    <property type="project" value="TreeGrafter"/>
</dbReference>
<feature type="compositionally biased region" description="Polar residues" evidence="4">
    <location>
        <begin position="267"/>
        <end position="276"/>
    </location>
</feature>
<dbReference type="InterPro" id="IPR001478">
    <property type="entry name" value="PDZ"/>
</dbReference>
<reference evidence="7" key="1">
    <citation type="journal article" date="2023" name="Commun. Biol.">
        <title>Genome analysis of Parmales, the sister group of diatoms, reveals the evolutionary specialization of diatoms from phago-mixotrophs to photoautotrophs.</title>
        <authorList>
            <person name="Ban H."/>
            <person name="Sato S."/>
            <person name="Yoshikawa S."/>
            <person name="Yamada K."/>
            <person name="Nakamura Y."/>
            <person name="Ichinomiya M."/>
            <person name="Sato N."/>
            <person name="Blanc-Mathieu R."/>
            <person name="Endo H."/>
            <person name="Kuwata A."/>
            <person name="Ogata H."/>
        </authorList>
    </citation>
    <scope>NUCLEOTIDE SEQUENCE [LARGE SCALE GENOMIC DNA]</scope>
    <source>
        <strain evidence="7">NIES 3700</strain>
    </source>
</reference>
<feature type="region of interest" description="Disordered" evidence="4">
    <location>
        <begin position="151"/>
        <end position="378"/>
    </location>
</feature>
<evidence type="ECO:0000313" key="6">
    <source>
        <dbReference type="EMBL" id="GMH57091.1"/>
    </source>
</evidence>
<protein>
    <recommendedName>
        <fullName evidence="5">PDZ domain-containing protein</fullName>
    </recommendedName>
</protein>
<dbReference type="GO" id="GO:0071036">
    <property type="term" value="P:nuclear polyadenylation-dependent snoRNA catabolic process"/>
    <property type="evidence" value="ECO:0007669"/>
    <property type="project" value="TreeGrafter"/>
</dbReference>
<name>A0A9W6ZRK8_9STRA</name>
<dbReference type="PANTHER" id="PTHR46543">
    <property type="entry name" value="ZINC FINGER CCHC DOMAIN-CONTAINING PROTEIN 7"/>
    <property type="match status" value="1"/>
</dbReference>
<evidence type="ECO:0000259" key="5">
    <source>
        <dbReference type="PROSITE" id="PS50106"/>
    </source>
</evidence>
<dbReference type="GO" id="GO:0071035">
    <property type="term" value="P:nuclear polyadenylation-dependent rRNA catabolic process"/>
    <property type="evidence" value="ECO:0007669"/>
    <property type="project" value="TreeGrafter"/>
</dbReference>
<feature type="compositionally biased region" description="Low complexity" evidence="4">
    <location>
        <begin position="353"/>
        <end position="367"/>
    </location>
</feature>
<feature type="region of interest" description="Disordered" evidence="4">
    <location>
        <begin position="661"/>
        <end position="697"/>
    </location>
</feature>
<keyword evidence="2" id="KW-0677">Repeat</keyword>
<dbReference type="SUPFAM" id="SSF50156">
    <property type="entry name" value="PDZ domain-like"/>
    <property type="match status" value="1"/>
</dbReference>
<comment type="subcellular location">
    <subcellularLocation>
        <location evidence="1">Nucleus</location>
    </subcellularLocation>
</comment>
<evidence type="ECO:0000256" key="4">
    <source>
        <dbReference type="SAM" id="MobiDB-lite"/>
    </source>
</evidence>
<organism evidence="6 7">
    <name type="scientific">Triparma laevis f. longispina</name>
    <dbReference type="NCBI Taxonomy" id="1714387"/>
    <lineage>
        <taxon>Eukaryota</taxon>
        <taxon>Sar</taxon>
        <taxon>Stramenopiles</taxon>
        <taxon>Ochrophyta</taxon>
        <taxon>Bolidophyceae</taxon>
        <taxon>Parmales</taxon>
        <taxon>Triparmaceae</taxon>
        <taxon>Triparma</taxon>
    </lineage>
</organism>
<dbReference type="AlphaFoldDB" id="A0A9W6ZRK8"/>
<comment type="caution">
    <text evidence="6">The sequence shown here is derived from an EMBL/GenBank/DDBJ whole genome shotgun (WGS) entry which is preliminary data.</text>
</comment>
<feature type="compositionally biased region" description="Polar residues" evidence="4">
    <location>
        <begin position="671"/>
        <end position="681"/>
    </location>
</feature>
<evidence type="ECO:0000313" key="7">
    <source>
        <dbReference type="Proteomes" id="UP001165122"/>
    </source>
</evidence>
<evidence type="ECO:0000256" key="1">
    <source>
        <dbReference type="ARBA" id="ARBA00004123"/>
    </source>
</evidence>
<evidence type="ECO:0000256" key="2">
    <source>
        <dbReference type="ARBA" id="ARBA00022737"/>
    </source>
</evidence>
<feature type="compositionally biased region" description="Low complexity" evidence="4">
    <location>
        <begin position="101"/>
        <end position="116"/>
    </location>
</feature>
<dbReference type="Proteomes" id="UP001165122">
    <property type="component" value="Unassembled WGS sequence"/>
</dbReference>
<dbReference type="GO" id="GO:0031499">
    <property type="term" value="C:TRAMP complex"/>
    <property type="evidence" value="ECO:0007669"/>
    <property type="project" value="TreeGrafter"/>
</dbReference>
<sequence>MADPFASFGFEQKTPPPAAAPPPPPNPQQMAMPPPQPQQLAMPQYGFNQGHQPQPPPQHSPYAPVGQMHFPPQTQQTQPGSGDSNSGFVVVASPPPPAPAPSQMRAPSPQVTQPPQQQFVQSNLDFFPPSGGNPVAHGSALSPMASSLKLEVTPTPAPAPDPFQPMPHPSPFDQPPPPNIAATQKELENCFGNFTMDEQKSPTPPAAPVPQAPLPPKPDAVNTYPPDPVPQAPPGPPVAPPSYPMPTAFPSGLSQGGGSLRPPTPPNTTMVQQPNQDPMMRQYQQPQQQQYQQPQQQQQFLQQQQAAQFHQQQQNLSPYGAPPPQYAQAQFSPHAPPQQYAQQLSPHAPPPQQQQQQQQQQQYAQQPSPAPPAPVVDDIFQGMDDVFGFSNPEAEKNAEGVFVPTLSRSFSESESGSDEKQPKAPPLPSGREFDAKVFAPILGVMFYKASELTSTSFRTVDPNVVSQLAARPIVAFVASQGGAAQAGVRVGDVCTEVNGVRVSTARAAANEVRKGSRPLSLKFLRMEIPITFDEGFHLVKYDTPDLRPPSKSSGFKPKYCVVGGIIAPPHMLMMYRSKDEMDIAVLEITSQRKLSVKVKEFSLRGARIANDLNGPQIAQLKGSHTPVYFICIVPARGNPIKISSPNLEDLKSVHSAVRRSIARSSSNTSSLQQGYQTATENPQPPLAYVAGDQATGR</sequence>
<feature type="region of interest" description="Disordered" evidence="4">
    <location>
        <begin position="408"/>
        <end position="431"/>
    </location>
</feature>
<dbReference type="GO" id="GO:0071031">
    <property type="term" value="P:nuclear mRNA surveillance of mRNA 3'-end processing"/>
    <property type="evidence" value="ECO:0007669"/>
    <property type="project" value="TreeGrafter"/>
</dbReference>
<dbReference type="PANTHER" id="PTHR46543:SF2">
    <property type="entry name" value="AGAP013096-PA"/>
    <property type="match status" value="1"/>
</dbReference>
<dbReference type="PROSITE" id="PS50106">
    <property type="entry name" value="PDZ"/>
    <property type="match status" value="1"/>
</dbReference>
<dbReference type="GO" id="GO:0003723">
    <property type="term" value="F:RNA binding"/>
    <property type="evidence" value="ECO:0007669"/>
    <property type="project" value="TreeGrafter"/>
</dbReference>
<dbReference type="InterPro" id="IPR051644">
    <property type="entry name" value="TRAMP_AT-DNA-binding"/>
</dbReference>
<feature type="compositionally biased region" description="Pro residues" evidence="4">
    <location>
        <begin position="225"/>
        <end position="244"/>
    </location>
</feature>
<dbReference type="EMBL" id="BRXW01000459">
    <property type="protein sequence ID" value="GMH57091.1"/>
    <property type="molecule type" value="Genomic_DNA"/>
</dbReference>
<dbReference type="GO" id="GO:0071039">
    <property type="term" value="P:nuclear polyadenylation-dependent CUT catabolic process"/>
    <property type="evidence" value="ECO:0007669"/>
    <property type="project" value="TreeGrafter"/>
</dbReference>
<keyword evidence="3" id="KW-0539">Nucleus</keyword>
<accession>A0A9W6ZRK8</accession>
<gene>
    <name evidence="6" type="ORF">TrLO_g11429</name>
</gene>
<evidence type="ECO:0000256" key="3">
    <source>
        <dbReference type="ARBA" id="ARBA00023242"/>
    </source>
</evidence>
<dbReference type="InterPro" id="IPR036034">
    <property type="entry name" value="PDZ_sf"/>
</dbReference>
<dbReference type="GO" id="GO:0071038">
    <property type="term" value="P:TRAMP-dependent tRNA surveillance pathway"/>
    <property type="evidence" value="ECO:0007669"/>
    <property type="project" value="TreeGrafter"/>
</dbReference>
<feature type="compositionally biased region" description="Low complexity" evidence="4">
    <location>
        <begin position="38"/>
        <end position="52"/>
    </location>
</feature>
<proteinExistence type="predicted"/>
<feature type="domain" description="PDZ" evidence="5">
    <location>
        <begin position="473"/>
        <end position="527"/>
    </location>
</feature>
<feature type="compositionally biased region" description="Low complexity" evidence="4">
    <location>
        <begin position="282"/>
        <end position="314"/>
    </location>
</feature>
<keyword evidence="7" id="KW-1185">Reference proteome</keyword>
<dbReference type="SMART" id="SM00228">
    <property type="entry name" value="PDZ"/>
    <property type="match status" value="1"/>
</dbReference>